<name>V7I4F9_9CLOT</name>
<dbReference type="GO" id="GO:0004803">
    <property type="term" value="F:transposase activity"/>
    <property type="evidence" value="ECO:0007669"/>
    <property type="project" value="InterPro"/>
</dbReference>
<dbReference type="RefSeq" id="WP_023863553.1">
    <property type="nucleotide sequence ID" value="NZ_AXUN02000173.1"/>
</dbReference>
<dbReference type="AlphaFoldDB" id="V7I4F9"/>
<dbReference type="InterPro" id="IPR002559">
    <property type="entry name" value="Transposase_11"/>
</dbReference>
<dbReference type="EMBL" id="AXUN02000173">
    <property type="protein sequence ID" value="ETA80768.1"/>
    <property type="molecule type" value="Genomic_DNA"/>
</dbReference>
<comment type="caution">
    <text evidence="3">The sequence shown here is derived from an EMBL/GenBank/DDBJ whole genome shotgun (WGS) entry which is preliminary data.</text>
</comment>
<dbReference type="SUPFAM" id="SSF53098">
    <property type="entry name" value="Ribonuclease H-like"/>
    <property type="match status" value="1"/>
</dbReference>
<reference evidence="3 4" key="1">
    <citation type="journal article" date="2014" name="Genome Announc.">
        <title>Genome Sequence of Youngiibacter fragilis, the Type Strain of the Genus Youngiibacter.</title>
        <authorList>
            <person name="Wawrik C.B."/>
            <person name="Callaghan A.V."/>
            <person name="Stamps B.W."/>
            <person name="Wawrik B."/>
        </authorList>
    </citation>
    <scope>NUCLEOTIDE SEQUENCE [LARGE SCALE GENOMIC DNA]</scope>
    <source>
        <strain evidence="3 4">232.1</strain>
    </source>
</reference>
<feature type="domain" description="Transposase IS4-like" evidence="2">
    <location>
        <begin position="209"/>
        <end position="482"/>
    </location>
</feature>
<dbReference type="PANTHER" id="PTHR34614:SF2">
    <property type="entry name" value="TRANSPOSASE IS4-LIKE DOMAIN-CONTAINING PROTEIN"/>
    <property type="match status" value="1"/>
</dbReference>
<dbReference type="Proteomes" id="UP000017747">
    <property type="component" value="Unassembled WGS sequence"/>
</dbReference>
<dbReference type="eggNOG" id="COG5421">
    <property type="taxonomic scope" value="Bacteria"/>
</dbReference>
<dbReference type="OrthoDB" id="1828538at2"/>
<sequence length="584" mass="67595">MYYDFLVKIPENTGKITVNRRGDTTYIEYTYARKYVPEKKYNVPQRTTIGKQSNDDPTMMQPNQNFAKFFPGVALPDERNNSNRSSCLRIGAYLVIRKIMEEYNLPEMLSNHWDERGVGLFLDLAAYSIICENCAGQYYPDYAYNHPLLTEDMKIYSDSTVSRFLSSISDDDRVGFLNRWNASRNHREQIYISYDSTNKNCQAEDIEMAEFGHPKDDKGVPVFNYSVAFDTDNKEPLFYETYPGSIVDVSQLQFMLEKAKGYGYKKIGFILDRGYFSKNDIQYMDTCQYDFVIMVKGRASFVESIILENKGKFETKRSCVIPEYQAYGMTIQEKLYADDEKARYFHIYHNVTKESAEKGLLECKIQKMTEFLKRHEGKTVTLGEPYHWYFDIFSHEKEDGTSKLLYAKEKSEVIERELGLCGYFVIVTSRKMTAAEALSLYKSRDASEKLFRGDKSYLGNRSLRVSGNESADAKIFIEFVALIVRCKLYTQLKAMMAEMSKKPNYMTVPAALKELEKIEMIRQMDNVYRLDHAVTATQKTILKAFGVDEDYIKSRATRLGEQLKAAAKQERDGEDSSTEEDDID</sequence>
<gene>
    <name evidence="3" type="ORF">T472_0210195</name>
</gene>
<feature type="region of interest" description="Disordered" evidence="1">
    <location>
        <begin position="563"/>
        <end position="584"/>
    </location>
</feature>
<keyword evidence="4" id="KW-1185">Reference proteome</keyword>
<evidence type="ECO:0000313" key="3">
    <source>
        <dbReference type="EMBL" id="ETA80768.1"/>
    </source>
</evidence>
<dbReference type="GO" id="GO:0003677">
    <property type="term" value="F:DNA binding"/>
    <property type="evidence" value="ECO:0007669"/>
    <property type="project" value="InterPro"/>
</dbReference>
<proteinExistence type="predicted"/>
<dbReference type="GO" id="GO:0006313">
    <property type="term" value="P:DNA transposition"/>
    <property type="evidence" value="ECO:0007669"/>
    <property type="project" value="InterPro"/>
</dbReference>
<evidence type="ECO:0000313" key="4">
    <source>
        <dbReference type="Proteomes" id="UP000017747"/>
    </source>
</evidence>
<evidence type="ECO:0000259" key="2">
    <source>
        <dbReference type="Pfam" id="PF01609"/>
    </source>
</evidence>
<dbReference type="Pfam" id="PF01609">
    <property type="entry name" value="DDE_Tnp_1"/>
    <property type="match status" value="1"/>
</dbReference>
<organism evidence="3 4">
    <name type="scientific">Youngiibacter fragilis 232.1</name>
    <dbReference type="NCBI Taxonomy" id="994573"/>
    <lineage>
        <taxon>Bacteria</taxon>
        <taxon>Bacillati</taxon>
        <taxon>Bacillota</taxon>
        <taxon>Clostridia</taxon>
        <taxon>Eubacteriales</taxon>
        <taxon>Clostridiaceae</taxon>
        <taxon>Youngiibacter</taxon>
    </lineage>
</organism>
<dbReference type="PANTHER" id="PTHR34614">
    <property type="match status" value="1"/>
</dbReference>
<feature type="compositionally biased region" description="Acidic residues" evidence="1">
    <location>
        <begin position="572"/>
        <end position="584"/>
    </location>
</feature>
<accession>V7I4F9</accession>
<protein>
    <submittedName>
        <fullName evidence="3">Transposase</fullName>
    </submittedName>
</protein>
<evidence type="ECO:0000256" key="1">
    <source>
        <dbReference type="SAM" id="MobiDB-lite"/>
    </source>
</evidence>
<dbReference type="PATRIC" id="fig|994573.3.peg.1899"/>
<dbReference type="InterPro" id="IPR012337">
    <property type="entry name" value="RNaseH-like_sf"/>
</dbReference>
<dbReference type="STRING" id="994573.T472_0210195"/>